<dbReference type="Proteomes" id="UP000011014">
    <property type="component" value="Unassembled WGS sequence"/>
</dbReference>
<evidence type="ECO:0000313" key="2">
    <source>
        <dbReference type="EMBL" id="CBY42548.1"/>
    </source>
</evidence>
<name>E4Z4C0_OIKDI</name>
<sequence>MYLSLRQVAMATETDPKCSGLFKFLLNDEDTTLTEESRRKKFRDWRGKPQNRDKLAKFILSNLEMLFDQGQKRRSCSSTTSFYQEDSDEQNENVPPTKVRLSTEIDGLTVNAICTPSSSLVESDTCRITRALSKAQEEIAKLSLNSKGTNTEVTAIKSCRNLFNLEKPGEESKREFNDPRGSSSCTYPID</sequence>
<proteinExistence type="predicted"/>
<reference evidence="2" key="1">
    <citation type="journal article" date="2010" name="Science">
        <title>Plasticity of animal genome architecture unmasked by rapid evolution of a pelagic tunicate.</title>
        <authorList>
            <person name="Denoeud F."/>
            <person name="Henriet S."/>
            <person name="Mungpakdee S."/>
            <person name="Aury J.M."/>
            <person name="Da Silva C."/>
            <person name="Brinkmann H."/>
            <person name="Mikhaleva J."/>
            <person name="Olsen L.C."/>
            <person name="Jubin C."/>
            <person name="Canestro C."/>
            <person name="Bouquet J.M."/>
            <person name="Danks G."/>
            <person name="Poulain J."/>
            <person name="Campsteijn C."/>
            <person name="Adamski M."/>
            <person name="Cross I."/>
            <person name="Yadetie F."/>
            <person name="Muffato M."/>
            <person name="Louis A."/>
            <person name="Butcher S."/>
            <person name="Tsagkogeorga G."/>
            <person name="Konrad A."/>
            <person name="Singh S."/>
            <person name="Jensen M.F."/>
            <person name="Cong E.H."/>
            <person name="Eikeseth-Otteraa H."/>
            <person name="Noel B."/>
            <person name="Anthouard V."/>
            <person name="Porcel B.M."/>
            <person name="Kachouri-Lafond R."/>
            <person name="Nishino A."/>
            <person name="Ugolini M."/>
            <person name="Chourrout P."/>
            <person name="Nishida H."/>
            <person name="Aasland R."/>
            <person name="Huzurbazar S."/>
            <person name="Westhof E."/>
            <person name="Delsuc F."/>
            <person name="Lehrach H."/>
            <person name="Reinhardt R."/>
            <person name="Weissenbach J."/>
            <person name="Roy S.W."/>
            <person name="Artiguenave F."/>
            <person name="Postlethwait J.H."/>
            <person name="Manak J.R."/>
            <person name="Thompson E.M."/>
            <person name="Jaillon O."/>
            <person name="Du Pasquier L."/>
            <person name="Boudinot P."/>
            <person name="Liberles D.A."/>
            <person name="Volff J.N."/>
            <person name="Philippe H."/>
            <person name="Lenhard B."/>
            <person name="Roest Crollius H."/>
            <person name="Wincker P."/>
            <person name="Chourrout D."/>
        </authorList>
    </citation>
    <scope>NUCLEOTIDE SEQUENCE [LARGE SCALE GENOMIC DNA]</scope>
</reference>
<feature type="compositionally biased region" description="Basic and acidic residues" evidence="1">
    <location>
        <begin position="168"/>
        <end position="178"/>
    </location>
</feature>
<organism evidence="2">
    <name type="scientific">Oikopleura dioica</name>
    <name type="common">Tunicate</name>
    <dbReference type="NCBI Taxonomy" id="34765"/>
    <lineage>
        <taxon>Eukaryota</taxon>
        <taxon>Metazoa</taxon>
        <taxon>Chordata</taxon>
        <taxon>Tunicata</taxon>
        <taxon>Appendicularia</taxon>
        <taxon>Copelata</taxon>
        <taxon>Oikopleuridae</taxon>
        <taxon>Oikopleura</taxon>
    </lineage>
</organism>
<feature type="compositionally biased region" description="Polar residues" evidence="1">
    <location>
        <begin position="180"/>
        <end position="190"/>
    </location>
</feature>
<gene>
    <name evidence="2" type="ORF">GSOID_T00026248001</name>
</gene>
<protein>
    <submittedName>
        <fullName evidence="2">Uncharacterized protein</fullName>
    </submittedName>
</protein>
<feature type="region of interest" description="Disordered" evidence="1">
    <location>
        <begin position="168"/>
        <end position="190"/>
    </location>
</feature>
<evidence type="ECO:0000256" key="1">
    <source>
        <dbReference type="SAM" id="MobiDB-lite"/>
    </source>
</evidence>
<dbReference type="EMBL" id="FN657269">
    <property type="protein sequence ID" value="CBY42548.1"/>
    <property type="molecule type" value="Genomic_DNA"/>
</dbReference>
<accession>E4Z4C0</accession>
<dbReference type="AlphaFoldDB" id="E4Z4C0"/>